<dbReference type="InterPro" id="IPR010835">
    <property type="entry name" value="DUF1439"/>
</dbReference>
<evidence type="ECO:0000313" key="2">
    <source>
        <dbReference type="EMBL" id="VVE00145.1"/>
    </source>
</evidence>
<evidence type="ECO:0008006" key="4">
    <source>
        <dbReference type="Google" id="ProtNLM"/>
    </source>
</evidence>
<accession>A0A5E4UMP2</accession>
<evidence type="ECO:0000313" key="3">
    <source>
        <dbReference type="Proteomes" id="UP000414233"/>
    </source>
</evidence>
<evidence type="ECO:0000256" key="1">
    <source>
        <dbReference type="SAM" id="SignalP"/>
    </source>
</evidence>
<feature type="signal peptide" evidence="1">
    <location>
        <begin position="1"/>
        <end position="33"/>
    </location>
</feature>
<name>A0A5E4UMP2_9BURK</name>
<sequence>MQIDRRRVLIRLARFSSLSAAVVALTATGTAFAAYNVWTGEYTLTRQELEHAVGQRFPATLRYGQLVSVELTHPHLLFDPATNRITTEVDAQMANLLLQGVPIKGTLAISSSLKYDPAQRAVLLDNPNVERVRVDGMPAEYGEQLNAIGGVVATQVLNQYPIYKFKPEQLRYGGREVEPGAITVLPDGLKVEVRQR</sequence>
<dbReference type="Gene3D" id="3.15.10.40">
    <property type="entry name" value="Uncharacterised protein PF07273, DUF1439"/>
    <property type="match status" value="1"/>
</dbReference>
<dbReference type="EMBL" id="CABPRZ010000007">
    <property type="protein sequence ID" value="VVE00145.1"/>
    <property type="molecule type" value="Genomic_DNA"/>
</dbReference>
<dbReference type="AlphaFoldDB" id="A0A5E4UMP2"/>
<dbReference type="OrthoDB" id="8535650at2"/>
<gene>
    <name evidence="2" type="ORF">PTE30175_02011</name>
</gene>
<proteinExistence type="predicted"/>
<keyword evidence="3" id="KW-1185">Reference proteome</keyword>
<dbReference type="RefSeq" id="WP_150696923.1">
    <property type="nucleotide sequence ID" value="NZ_CABPRZ010000007.1"/>
</dbReference>
<feature type="chain" id="PRO_5022765764" description="DUF1439 domain-containing protein" evidence="1">
    <location>
        <begin position="34"/>
        <end position="196"/>
    </location>
</feature>
<dbReference type="Pfam" id="PF07273">
    <property type="entry name" value="DUF1439"/>
    <property type="match status" value="1"/>
</dbReference>
<reference evidence="2 3" key="1">
    <citation type="submission" date="2019-08" db="EMBL/GenBank/DDBJ databases">
        <authorList>
            <person name="Peeters C."/>
        </authorList>
    </citation>
    <scope>NUCLEOTIDE SEQUENCE [LARGE SCALE GENOMIC DNA]</scope>
    <source>
        <strain evidence="2 3">LMG 30175</strain>
    </source>
</reference>
<keyword evidence="1" id="KW-0732">Signal</keyword>
<dbReference type="Proteomes" id="UP000414233">
    <property type="component" value="Unassembled WGS sequence"/>
</dbReference>
<organism evidence="2 3">
    <name type="scientific">Pandoraea terrae</name>
    <dbReference type="NCBI Taxonomy" id="1537710"/>
    <lineage>
        <taxon>Bacteria</taxon>
        <taxon>Pseudomonadati</taxon>
        <taxon>Pseudomonadota</taxon>
        <taxon>Betaproteobacteria</taxon>
        <taxon>Burkholderiales</taxon>
        <taxon>Burkholderiaceae</taxon>
        <taxon>Pandoraea</taxon>
    </lineage>
</organism>
<protein>
    <recommendedName>
        <fullName evidence="4">DUF1439 domain-containing protein</fullName>
    </recommendedName>
</protein>